<dbReference type="AlphaFoldDB" id="A0A0M8JP77"/>
<proteinExistence type="predicted"/>
<name>A0A0M8JP77_9CHLR</name>
<gene>
    <name evidence="1" type="ORF">LSAC_02909</name>
</gene>
<dbReference type="EMBL" id="DF967975">
    <property type="protein sequence ID" value="GAP19011.1"/>
    <property type="molecule type" value="Genomic_DNA"/>
</dbReference>
<protein>
    <submittedName>
        <fullName evidence="1">Uncharacterized protein</fullName>
    </submittedName>
</protein>
<evidence type="ECO:0000313" key="1">
    <source>
        <dbReference type="EMBL" id="GAP19011.1"/>
    </source>
</evidence>
<dbReference type="RefSeq" id="WP_161542434.1">
    <property type="nucleotide sequence ID" value="NZ_BBXZ01000157.1"/>
</dbReference>
<feature type="non-terminal residue" evidence="1">
    <location>
        <position position="1"/>
    </location>
</feature>
<reference evidence="1" key="1">
    <citation type="journal article" date="2015" name="Genome Announc.">
        <title>Draft Genome Sequences of Anaerolinea thermolimosa IMO-1, Bellilinea caldifistulae GOMI-1, Leptolinea tardivitalis YMTK-2, Levilinea saccharolytica KIBI-1, Longilinea arvoryzae KOME-1, Previously Described as Members of the Class Anaerolineae (Chloroflexi).</title>
        <authorList>
            <person name="Matsuura N."/>
            <person name="Tourlousse M.D."/>
            <person name="Ohashi A."/>
            <person name="Hugenholtz P."/>
            <person name="Sekiguchi Y."/>
        </authorList>
    </citation>
    <scope>NUCLEOTIDE SEQUENCE</scope>
    <source>
        <strain evidence="1">KIBI-1</strain>
    </source>
</reference>
<sequence length="105" mass="10442">PAENEAAPTPSPELNLEDLLGSLETPSASGDSITIPGLGSVETASTGLVLYQAQPSGNTLILLAATEEGLSELANMLTSLGLSTCALQDNIAVCPLTGAATFGQG</sequence>
<organism evidence="1">
    <name type="scientific">Levilinea saccharolytica</name>
    <dbReference type="NCBI Taxonomy" id="229921"/>
    <lineage>
        <taxon>Bacteria</taxon>
        <taxon>Bacillati</taxon>
        <taxon>Chloroflexota</taxon>
        <taxon>Anaerolineae</taxon>
        <taxon>Anaerolineales</taxon>
        <taxon>Anaerolineaceae</taxon>
        <taxon>Levilinea</taxon>
    </lineage>
</organism>
<accession>A0A0M8JP77</accession>